<dbReference type="STRING" id="1401.BK123_26780"/>
<reference evidence="2 3" key="1">
    <citation type="submission" date="2016-11" db="EMBL/GenBank/DDBJ databases">
        <title>Paenibacillus species isolates.</title>
        <authorList>
            <person name="Beno S.M."/>
        </authorList>
    </citation>
    <scope>NUCLEOTIDE SEQUENCE [LARGE SCALE GENOMIC DNA]</scope>
    <source>
        <strain evidence="2 3">FSL F4-0100</strain>
    </source>
</reference>
<evidence type="ECO:0000313" key="3">
    <source>
        <dbReference type="Proteomes" id="UP000187074"/>
    </source>
</evidence>
<dbReference type="EMBL" id="MRTF01000010">
    <property type="protein sequence ID" value="OME89373.1"/>
    <property type="molecule type" value="Genomic_DNA"/>
</dbReference>
<protein>
    <submittedName>
        <fullName evidence="2">Uncharacterized protein</fullName>
    </submittedName>
</protein>
<name>A0A1R1AVD8_PAELA</name>
<evidence type="ECO:0000256" key="1">
    <source>
        <dbReference type="SAM" id="Phobius"/>
    </source>
</evidence>
<organism evidence="2 3">
    <name type="scientific">Paenibacillus lautus</name>
    <name type="common">Bacillus lautus</name>
    <dbReference type="NCBI Taxonomy" id="1401"/>
    <lineage>
        <taxon>Bacteria</taxon>
        <taxon>Bacillati</taxon>
        <taxon>Bacillota</taxon>
        <taxon>Bacilli</taxon>
        <taxon>Bacillales</taxon>
        <taxon>Paenibacillaceae</taxon>
        <taxon>Paenibacillus</taxon>
    </lineage>
</organism>
<dbReference type="AlphaFoldDB" id="A0A1R1AVD8"/>
<dbReference type="Proteomes" id="UP000187074">
    <property type="component" value="Unassembled WGS sequence"/>
</dbReference>
<feature type="transmembrane region" description="Helical" evidence="1">
    <location>
        <begin position="14"/>
        <end position="35"/>
    </location>
</feature>
<keyword evidence="1" id="KW-0812">Transmembrane</keyword>
<gene>
    <name evidence="2" type="ORF">BK123_26780</name>
</gene>
<comment type="caution">
    <text evidence="2">The sequence shown here is derived from an EMBL/GenBank/DDBJ whole genome shotgun (WGS) entry which is preliminary data.</text>
</comment>
<evidence type="ECO:0000313" key="2">
    <source>
        <dbReference type="EMBL" id="OME89373.1"/>
    </source>
</evidence>
<keyword evidence="1" id="KW-1133">Transmembrane helix</keyword>
<sequence length="89" mass="10126">MAVDDLDFSQASTLLGSALGLVPTLSFFHQTFIFLSLKEWGRHLVALYSSNSLNAYDYFRSKRFQNIKTVFFIAERGPIPKNIGFQCDL</sequence>
<accession>A0A1R1AVD8</accession>
<proteinExistence type="predicted"/>
<keyword evidence="1" id="KW-0472">Membrane</keyword>